<organism evidence="1 2">
    <name type="scientific">Heyndrickxia vini</name>
    <dbReference type="NCBI Taxonomy" id="1476025"/>
    <lineage>
        <taxon>Bacteria</taxon>
        <taxon>Bacillati</taxon>
        <taxon>Bacillota</taxon>
        <taxon>Bacilli</taxon>
        <taxon>Bacillales</taxon>
        <taxon>Bacillaceae</taxon>
        <taxon>Heyndrickxia</taxon>
    </lineage>
</organism>
<evidence type="ECO:0008006" key="3">
    <source>
        <dbReference type="Google" id="ProtNLM"/>
    </source>
</evidence>
<dbReference type="RefSeq" id="WP_202778673.1">
    <property type="nucleotide sequence ID" value="NZ_CP065425.1"/>
</dbReference>
<protein>
    <recommendedName>
        <fullName evidence="3">Peptide ABC transporter permease</fullName>
    </recommendedName>
</protein>
<keyword evidence="2" id="KW-1185">Reference proteome</keyword>
<gene>
    <name evidence="1" type="ORF">I5776_01605</name>
</gene>
<dbReference type="EMBL" id="CP065425">
    <property type="protein sequence ID" value="QQZ09706.1"/>
    <property type="molecule type" value="Genomic_DNA"/>
</dbReference>
<dbReference type="Proteomes" id="UP000595691">
    <property type="component" value="Chromosome"/>
</dbReference>
<proteinExistence type="predicted"/>
<accession>A0ABX7E1V6</accession>
<name>A0ABX7E1V6_9BACI</name>
<sequence length="394" mass="46488">MRDVKVRDMMKNISLEYYWPNFKCVAYCLYNSEIVHLYNHPNYPSDTIFPWNDQFTADTLIVYEDYPTAIVNIERYKDSETIYSLIIHELFHGYQYLYSESRFPNELLGVQYPLLLENIKLRNKERKLLYQAFNEQKKGVKLQLLNEFIFTREKRGELMGEYAQYEFHIESVEGPAWYIESKALQKASNLPFDEILKTYSSTFLDEYRSNLQIRVSCYGSGMFLCLLLDQLTDSWKEAFTRSKKTLYEIFKEHIDILPSHPIKISPDDEAMSIFNYVKGEKEKVFESFINNKGFHLLIEGNMTVTSFDPMNIVSLNNHLLHQNFIKLIISGKDYYFTQPVLARFTEKIQTINQLHLIFEKKPTIFSNHIEIDGIGKIEGIYDESNQVLKVPEKG</sequence>
<evidence type="ECO:0000313" key="1">
    <source>
        <dbReference type="EMBL" id="QQZ09706.1"/>
    </source>
</evidence>
<evidence type="ECO:0000313" key="2">
    <source>
        <dbReference type="Proteomes" id="UP000595691"/>
    </source>
</evidence>
<reference evidence="1 2" key="1">
    <citation type="submission" date="2020-11" db="EMBL/GenBank/DDBJ databases">
        <title>Taxonomic evaluation of the Bacillus sporothermodurans group of bacteria based on whole genome sequences.</title>
        <authorList>
            <person name="Fiedler G."/>
            <person name="Herbstmann A.-D."/>
            <person name="Doll E."/>
            <person name="Wenning M."/>
            <person name="Brinks E."/>
            <person name="Kabisch J."/>
            <person name="Breitenwieser F."/>
            <person name="Lappann M."/>
            <person name="Boehnlein C."/>
            <person name="Franz C."/>
        </authorList>
    </citation>
    <scope>NUCLEOTIDE SEQUENCE [LARGE SCALE GENOMIC DNA]</scope>
    <source>
        <strain evidence="1 2">JCM 19841</strain>
    </source>
</reference>